<feature type="domain" description="HTH deoR-type" evidence="5">
    <location>
        <begin position="30"/>
        <end position="85"/>
    </location>
</feature>
<keyword evidence="3" id="KW-0804">Transcription</keyword>
<keyword evidence="2 6" id="KW-0238">DNA-binding</keyword>
<organism evidence="6 7">
    <name type="scientific">Ancylobacter crimeensis</name>
    <dbReference type="NCBI Taxonomy" id="2579147"/>
    <lineage>
        <taxon>Bacteria</taxon>
        <taxon>Pseudomonadati</taxon>
        <taxon>Pseudomonadota</taxon>
        <taxon>Alphaproteobacteria</taxon>
        <taxon>Hyphomicrobiales</taxon>
        <taxon>Xanthobacteraceae</taxon>
        <taxon>Ancylobacter</taxon>
    </lineage>
</organism>
<proteinExistence type="predicted"/>
<comment type="caution">
    <text evidence="6">The sequence shown here is derived from an EMBL/GenBank/DDBJ whole genome shotgun (WGS) entry which is preliminary data.</text>
</comment>
<dbReference type="SUPFAM" id="SSF100950">
    <property type="entry name" value="NagB/RpiA/CoA transferase-like"/>
    <property type="match status" value="1"/>
</dbReference>
<dbReference type="SMART" id="SM01134">
    <property type="entry name" value="DeoRC"/>
    <property type="match status" value="1"/>
</dbReference>
<dbReference type="RefSeq" id="WP_247026844.1">
    <property type="nucleotide sequence ID" value="NZ_JALKCH010000002.1"/>
</dbReference>
<name>A0ABT0D854_9HYPH</name>
<sequence>MVDDSPRSAIPSATPDLAPSRGDERARTLLPARQTFILDRLASAGSVSVTAIAGELGVSDMTIRRDLVELEREGRLVRIHGGAVVPDGPAPVIMDSDEPRFEARLRRGADGKAAIAALAAGLIAGHRTVAVDVGTTTYLMARHLREAPHIKVFTNSLRVSGLLDGGLPEVYVAGGRVRADEMSVYGPTAIAQFETLWFDVAVIGASGLTAEGFYDYSFEDADLKRVYLRRSGVRILLCDAAKFQRMSLVEVGKLSDITMLITDAEPPARIAAALAAARVDVRIASPAASA</sequence>
<keyword evidence="7" id="KW-1185">Reference proteome</keyword>
<dbReference type="InterPro" id="IPR037171">
    <property type="entry name" value="NagB/RpiA_transferase-like"/>
</dbReference>
<dbReference type="Gene3D" id="1.10.10.10">
    <property type="entry name" value="Winged helix-like DNA-binding domain superfamily/Winged helix DNA-binding domain"/>
    <property type="match status" value="1"/>
</dbReference>
<feature type="region of interest" description="Disordered" evidence="4">
    <location>
        <begin position="1"/>
        <end position="24"/>
    </location>
</feature>
<dbReference type="InterPro" id="IPR001034">
    <property type="entry name" value="DeoR_HTH"/>
</dbReference>
<dbReference type="PROSITE" id="PS51000">
    <property type="entry name" value="HTH_DEOR_2"/>
    <property type="match status" value="1"/>
</dbReference>
<dbReference type="Pfam" id="PF00455">
    <property type="entry name" value="DeoRC"/>
    <property type="match status" value="1"/>
</dbReference>
<protein>
    <submittedName>
        <fullName evidence="6">DeoR/GlpR family DNA-binding transcription regulator</fullName>
    </submittedName>
</protein>
<dbReference type="InterPro" id="IPR050313">
    <property type="entry name" value="Carb_Metab_HTH_regulators"/>
</dbReference>
<dbReference type="PANTHER" id="PTHR30363">
    <property type="entry name" value="HTH-TYPE TRANSCRIPTIONAL REGULATOR SRLR-RELATED"/>
    <property type="match status" value="1"/>
</dbReference>
<dbReference type="SUPFAM" id="SSF46785">
    <property type="entry name" value="Winged helix' DNA-binding domain"/>
    <property type="match status" value="1"/>
</dbReference>
<dbReference type="SMART" id="SM00420">
    <property type="entry name" value="HTH_DEOR"/>
    <property type="match status" value="1"/>
</dbReference>
<dbReference type="InterPro" id="IPR018356">
    <property type="entry name" value="Tscrpt_reg_HTH_DeoR_CS"/>
</dbReference>
<dbReference type="EMBL" id="JALKCH010000002">
    <property type="protein sequence ID" value="MCK0196099.1"/>
    <property type="molecule type" value="Genomic_DNA"/>
</dbReference>
<evidence type="ECO:0000259" key="5">
    <source>
        <dbReference type="PROSITE" id="PS51000"/>
    </source>
</evidence>
<evidence type="ECO:0000256" key="1">
    <source>
        <dbReference type="ARBA" id="ARBA00023015"/>
    </source>
</evidence>
<dbReference type="InterPro" id="IPR036390">
    <property type="entry name" value="WH_DNA-bd_sf"/>
</dbReference>
<gene>
    <name evidence="6" type="ORF">MWN34_04145</name>
</gene>
<dbReference type="PRINTS" id="PR00037">
    <property type="entry name" value="HTHLACR"/>
</dbReference>
<dbReference type="GO" id="GO:0003677">
    <property type="term" value="F:DNA binding"/>
    <property type="evidence" value="ECO:0007669"/>
    <property type="project" value="UniProtKB-KW"/>
</dbReference>
<evidence type="ECO:0000313" key="6">
    <source>
        <dbReference type="EMBL" id="MCK0196099.1"/>
    </source>
</evidence>
<dbReference type="PROSITE" id="PS00894">
    <property type="entry name" value="HTH_DEOR_1"/>
    <property type="match status" value="1"/>
</dbReference>
<dbReference type="InterPro" id="IPR014036">
    <property type="entry name" value="DeoR-like_C"/>
</dbReference>
<dbReference type="InterPro" id="IPR036388">
    <property type="entry name" value="WH-like_DNA-bd_sf"/>
</dbReference>
<dbReference type="PANTHER" id="PTHR30363:SF44">
    <property type="entry name" value="AGA OPERON TRANSCRIPTIONAL REPRESSOR-RELATED"/>
    <property type="match status" value="1"/>
</dbReference>
<dbReference type="Proteomes" id="UP001203284">
    <property type="component" value="Unassembled WGS sequence"/>
</dbReference>
<evidence type="ECO:0000313" key="7">
    <source>
        <dbReference type="Proteomes" id="UP001203284"/>
    </source>
</evidence>
<dbReference type="Pfam" id="PF08220">
    <property type="entry name" value="HTH_DeoR"/>
    <property type="match status" value="1"/>
</dbReference>
<accession>A0ABT0D854</accession>
<keyword evidence="1" id="KW-0805">Transcription regulation</keyword>
<reference evidence="6 7" key="1">
    <citation type="submission" date="2022-04" db="EMBL/GenBank/DDBJ databases">
        <authorList>
            <person name="Grouzdev D.S."/>
            <person name="Pantiukh K.S."/>
            <person name="Krutkina M.S."/>
        </authorList>
    </citation>
    <scope>NUCLEOTIDE SEQUENCE [LARGE SCALE GENOMIC DNA]</scope>
    <source>
        <strain evidence="6 7">6x-1</strain>
    </source>
</reference>
<evidence type="ECO:0000256" key="3">
    <source>
        <dbReference type="ARBA" id="ARBA00023163"/>
    </source>
</evidence>
<evidence type="ECO:0000256" key="2">
    <source>
        <dbReference type="ARBA" id="ARBA00023125"/>
    </source>
</evidence>
<evidence type="ECO:0000256" key="4">
    <source>
        <dbReference type="SAM" id="MobiDB-lite"/>
    </source>
</evidence>